<evidence type="ECO:0000313" key="16">
    <source>
        <dbReference type="RefSeq" id="XP_030763077.1"/>
    </source>
</evidence>
<keyword evidence="15" id="KW-1185">Reference proteome</keyword>
<keyword evidence="9 14" id="KW-0560">Oxidoreductase</keyword>
<evidence type="ECO:0000313" key="15">
    <source>
        <dbReference type="Proteomes" id="UP000504635"/>
    </source>
</evidence>
<keyword evidence="7" id="KW-0256">Endoplasmic reticulum</keyword>
<evidence type="ECO:0000256" key="2">
    <source>
        <dbReference type="ARBA" id="ARBA00004174"/>
    </source>
</evidence>
<dbReference type="PANTHER" id="PTHR24292">
    <property type="entry name" value="CYTOCHROME P450"/>
    <property type="match status" value="1"/>
</dbReference>
<dbReference type="PRINTS" id="PR00385">
    <property type="entry name" value="P450"/>
</dbReference>
<dbReference type="SUPFAM" id="SSF48264">
    <property type="entry name" value="Cytochrome P450"/>
    <property type="match status" value="1"/>
</dbReference>
<dbReference type="InterPro" id="IPR050476">
    <property type="entry name" value="Insect_CytP450_Detox"/>
</dbReference>
<keyword evidence="6 13" id="KW-0479">Metal-binding</keyword>
<evidence type="ECO:0000256" key="10">
    <source>
        <dbReference type="ARBA" id="ARBA00023004"/>
    </source>
</evidence>
<organism evidence="15 16">
    <name type="scientific">Sitophilus oryzae</name>
    <name type="common">Rice weevil</name>
    <name type="synonym">Curculio oryzae</name>
    <dbReference type="NCBI Taxonomy" id="7048"/>
    <lineage>
        <taxon>Eukaryota</taxon>
        <taxon>Metazoa</taxon>
        <taxon>Ecdysozoa</taxon>
        <taxon>Arthropoda</taxon>
        <taxon>Hexapoda</taxon>
        <taxon>Insecta</taxon>
        <taxon>Pterygota</taxon>
        <taxon>Neoptera</taxon>
        <taxon>Endopterygota</taxon>
        <taxon>Coleoptera</taxon>
        <taxon>Polyphaga</taxon>
        <taxon>Cucujiformia</taxon>
        <taxon>Curculionidae</taxon>
        <taxon>Dryophthorinae</taxon>
        <taxon>Sitophilus</taxon>
    </lineage>
</organism>
<evidence type="ECO:0000256" key="8">
    <source>
        <dbReference type="ARBA" id="ARBA00022848"/>
    </source>
</evidence>
<evidence type="ECO:0000256" key="7">
    <source>
        <dbReference type="ARBA" id="ARBA00022824"/>
    </source>
</evidence>
<dbReference type="GeneID" id="115887743"/>
<evidence type="ECO:0000256" key="6">
    <source>
        <dbReference type="ARBA" id="ARBA00022723"/>
    </source>
</evidence>
<keyword evidence="12" id="KW-0472">Membrane</keyword>
<dbReference type="InterPro" id="IPR036396">
    <property type="entry name" value="Cyt_P450_sf"/>
</dbReference>
<comment type="similarity">
    <text evidence="4 14">Belongs to the cytochrome P450 family.</text>
</comment>
<gene>
    <name evidence="16" type="primary">LOC115887743</name>
</gene>
<reference evidence="16" key="1">
    <citation type="submission" date="2025-08" db="UniProtKB">
        <authorList>
            <consortium name="RefSeq"/>
        </authorList>
    </citation>
    <scope>IDENTIFICATION</scope>
    <source>
        <tissue evidence="16">Gonads</tissue>
    </source>
</reference>
<dbReference type="Proteomes" id="UP000504635">
    <property type="component" value="Unplaced"/>
</dbReference>
<dbReference type="PRINTS" id="PR00463">
    <property type="entry name" value="EP450I"/>
</dbReference>
<keyword evidence="5 13" id="KW-0349">Heme</keyword>
<comment type="subcellular location">
    <subcellularLocation>
        <location evidence="3">Endoplasmic reticulum membrane</location>
        <topology evidence="3">Peripheral membrane protein</topology>
    </subcellularLocation>
    <subcellularLocation>
        <location evidence="2">Microsome membrane</location>
        <topology evidence="2">Peripheral membrane protein</topology>
    </subcellularLocation>
</comment>
<evidence type="ECO:0000256" key="1">
    <source>
        <dbReference type="ARBA" id="ARBA00001971"/>
    </source>
</evidence>
<dbReference type="Gene3D" id="1.10.630.10">
    <property type="entry name" value="Cytochrome P450"/>
    <property type="match status" value="1"/>
</dbReference>
<dbReference type="GO" id="GO:0020037">
    <property type="term" value="F:heme binding"/>
    <property type="evidence" value="ECO:0007669"/>
    <property type="project" value="InterPro"/>
</dbReference>
<accession>A0A6J2YI45</accession>
<name>A0A6J2YI45_SITOR</name>
<dbReference type="GO" id="GO:0016705">
    <property type="term" value="F:oxidoreductase activity, acting on paired donors, with incorporation or reduction of molecular oxygen"/>
    <property type="evidence" value="ECO:0007669"/>
    <property type="project" value="InterPro"/>
</dbReference>
<dbReference type="PANTHER" id="PTHR24292:SF54">
    <property type="entry name" value="CYP9F3-RELATED"/>
    <property type="match status" value="1"/>
</dbReference>
<dbReference type="InterPro" id="IPR002401">
    <property type="entry name" value="Cyt_P450_E_grp-I"/>
</dbReference>
<dbReference type="FunFam" id="1.10.630.10:FF:000042">
    <property type="entry name" value="Cytochrome P450"/>
    <property type="match status" value="1"/>
</dbReference>
<dbReference type="AlphaFoldDB" id="A0A6J2YI45"/>
<keyword evidence="10 13" id="KW-0408">Iron</keyword>
<evidence type="ECO:0000256" key="3">
    <source>
        <dbReference type="ARBA" id="ARBA00004406"/>
    </source>
</evidence>
<evidence type="ECO:0000256" key="12">
    <source>
        <dbReference type="ARBA" id="ARBA00023136"/>
    </source>
</evidence>
<dbReference type="KEGG" id="soy:115887743"/>
<dbReference type="CDD" id="cd11056">
    <property type="entry name" value="CYP6-like"/>
    <property type="match status" value="1"/>
</dbReference>
<dbReference type="FunCoup" id="A0A6J2YI45">
    <property type="interactions" value="54"/>
</dbReference>
<sequence length="526" mass="61391">MIWLIGAAIVAALTWYLFVKPLHYWSDRGVKQTKPWIFLGDSWTTLFRRMSFSEFLEWIYNMYPNERYVGFYQFSTPTLMLRDPELIKQITVKDFDHFTDHRSFVDPDADPLWGKNLFSLKGQRWREMRATLSGSFTSSKMKTMFALMDEAADNFVQYFLDKKEDLIELEMKDTYTRYTNDVIATTAFGIKVDSLAEPSNTFYLMGKKITNFTGIITTLKFLGFFVFPTIFKKLKIALLDKDASMFFKTIINETIKTREDNHIVRPDMINMLLEARKGIKHEENGAVETGFATVQESSDMGKFKQLKTLTNDDITSQALSFFFAGFDTISTAMCFGSYELAVNKDVQDRLREEIRTTYKENDGKITYDVLLKMKYLDMVVSEILRKWPPFSRVDRVCTKPYIISPQTSQEKPIHLKNKKIMIIIPTIAIHRDPNFYPDPEKFDPERFSDHKNINPYYYMPFGLGPRNCIGSRFALIEMKTLLFKILLNFEIEPAKRMILPLKLVKGAVGPSTYVEGDFWFTFKRIS</sequence>
<dbReference type="OrthoDB" id="2789670at2759"/>
<dbReference type="RefSeq" id="XP_030763077.1">
    <property type="nucleotide sequence ID" value="XM_030907217.1"/>
</dbReference>
<dbReference type="InterPro" id="IPR001128">
    <property type="entry name" value="Cyt_P450"/>
</dbReference>
<dbReference type="Pfam" id="PF00067">
    <property type="entry name" value="p450"/>
    <property type="match status" value="1"/>
</dbReference>
<feature type="binding site" description="axial binding residue" evidence="13">
    <location>
        <position position="468"/>
    </location>
    <ligand>
        <name>heme</name>
        <dbReference type="ChEBI" id="CHEBI:30413"/>
    </ligand>
    <ligandPart>
        <name>Fe</name>
        <dbReference type="ChEBI" id="CHEBI:18248"/>
    </ligandPart>
</feature>
<keyword evidence="8" id="KW-0492">Microsome</keyword>
<comment type="cofactor">
    <cofactor evidence="1 13">
        <name>heme</name>
        <dbReference type="ChEBI" id="CHEBI:30413"/>
    </cofactor>
</comment>
<protein>
    <submittedName>
        <fullName evidence="16">Cytochrome P450 9e2-like isoform X1</fullName>
    </submittedName>
</protein>
<keyword evidence="11 14" id="KW-0503">Monooxygenase</keyword>
<dbReference type="GO" id="GO:0005789">
    <property type="term" value="C:endoplasmic reticulum membrane"/>
    <property type="evidence" value="ECO:0007669"/>
    <property type="project" value="UniProtKB-SubCell"/>
</dbReference>
<evidence type="ECO:0000256" key="4">
    <source>
        <dbReference type="ARBA" id="ARBA00010617"/>
    </source>
</evidence>
<evidence type="ECO:0000256" key="11">
    <source>
        <dbReference type="ARBA" id="ARBA00023033"/>
    </source>
</evidence>
<dbReference type="InParanoid" id="A0A6J2YI45"/>
<evidence type="ECO:0000256" key="14">
    <source>
        <dbReference type="RuleBase" id="RU000461"/>
    </source>
</evidence>
<dbReference type="PROSITE" id="PS00086">
    <property type="entry name" value="CYTOCHROME_P450"/>
    <property type="match status" value="1"/>
</dbReference>
<evidence type="ECO:0000256" key="13">
    <source>
        <dbReference type="PIRSR" id="PIRSR602401-1"/>
    </source>
</evidence>
<evidence type="ECO:0000256" key="9">
    <source>
        <dbReference type="ARBA" id="ARBA00023002"/>
    </source>
</evidence>
<dbReference type="InterPro" id="IPR017972">
    <property type="entry name" value="Cyt_P450_CS"/>
</dbReference>
<evidence type="ECO:0000256" key="5">
    <source>
        <dbReference type="ARBA" id="ARBA00022617"/>
    </source>
</evidence>
<proteinExistence type="inferred from homology"/>
<dbReference type="GO" id="GO:0004497">
    <property type="term" value="F:monooxygenase activity"/>
    <property type="evidence" value="ECO:0007669"/>
    <property type="project" value="UniProtKB-KW"/>
</dbReference>
<dbReference type="GO" id="GO:0005506">
    <property type="term" value="F:iron ion binding"/>
    <property type="evidence" value="ECO:0007669"/>
    <property type="project" value="InterPro"/>
</dbReference>